<evidence type="ECO:0000256" key="1">
    <source>
        <dbReference type="PROSITE-ProRule" id="PRU01363"/>
    </source>
</evidence>
<name>A0A7X2MU90_ENTAG</name>
<comment type="caution">
    <text evidence="1">Lacks conserved residue(s) required for the propagation of feature annotation.</text>
</comment>
<evidence type="ECO:0000259" key="2">
    <source>
        <dbReference type="PROSITE" id="PS52019"/>
    </source>
</evidence>
<dbReference type="Proteomes" id="UP000461948">
    <property type="component" value="Unassembled WGS sequence"/>
</dbReference>
<proteinExistence type="predicted"/>
<dbReference type="AlphaFoldDB" id="A0A7X2MU90"/>
<protein>
    <recommendedName>
        <fullName evidence="2">PKS/mFAS DH domain-containing protein</fullName>
    </recommendedName>
</protein>
<sequence>TSVFSGCEPFFADHIVNGKPVLPGAAALEMARAAVTLAAEGLPGGKAGVRLKQIVWLRPVTALSEGVTLHVKLQPEENGDIAFEAYAEG</sequence>
<gene>
    <name evidence="3" type="ORF">GKC49_31650</name>
</gene>
<evidence type="ECO:0000313" key="3">
    <source>
        <dbReference type="EMBL" id="MSE19494.1"/>
    </source>
</evidence>
<comment type="caution">
    <text evidence="3">The sequence shown here is derived from an EMBL/GenBank/DDBJ whole genome shotgun (WGS) entry which is preliminary data.</text>
</comment>
<evidence type="ECO:0000313" key="4">
    <source>
        <dbReference type="Proteomes" id="UP000461948"/>
    </source>
</evidence>
<dbReference type="Gene3D" id="3.10.129.10">
    <property type="entry name" value="Hotdog Thioesterase"/>
    <property type="match status" value="1"/>
</dbReference>
<dbReference type="PROSITE" id="PS52019">
    <property type="entry name" value="PKS_MFAS_DH"/>
    <property type="match status" value="1"/>
</dbReference>
<organism evidence="3 4">
    <name type="scientific">Enterobacter agglomerans</name>
    <name type="common">Erwinia herbicola</name>
    <name type="synonym">Pantoea agglomerans</name>
    <dbReference type="NCBI Taxonomy" id="549"/>
    <lineage>
        <taxon>Bacteria</taxon>
        <taxon>Pseudomonadati</taxon>
        <taxon>Pseudomonadota</taxon>
        <taxon>Gammaproteobacteria</taxon>
        <taxon>Enterobacterales</taxon>
        <taxon>Erwiniaceae</taxon>
        <taxon>Pantoea</taxon>
        <taxon>Pantoea agglomerans group</taxon>
    </lineage>
</organism>
<accession>A0A7X2MU90</accession>
<feature type="non-terminal residue" evidence="3">
    <location>
        <position position="89"/>
    </location>
</feature>
<feature type="non-terminal residue" evidence="3">
    <location>
        <position position="1"/>
    </location>
</feature>
<dbReference type="InterPro" id="IPR049900">
    <property type="entry name" value="PKS_mFAS_DH"/>
</dbReference>
<dbReference type="Pfam" id="PF21089">
    <property type="entry name" value="PKS_DH_N"/>
    <property type="match status" value="1"/>
</dbReference>
<dbReference type="InterPro" id="IPR049552">
    <property type="entry name" value="PKS_DH_N"/>
</dbReference>
<reference evidence="3 4" key="1">
    <citation type="submission" date="2019-11" db="EMBL/GenBank/DDBJ databases">
        <title>Draft Genome Sequence of Plant Growth-Promoting Rhizosphere-Associated Bacteria.</title>
        <authorList>
            <person name="Vasilyev I.Y."/>
            <person name="Radchenko V."/>
            <person name="Ilnitskaya E.V."/>
        </authorList>
    </citation>
    <scope>NUCLEOTIDE SEQUENCE [LARGE SCALE GENOMIC DNA]</scope>
    <source>
        <strain evidence="3 4">VRA_MhP_f</strain>
    </source>
</reference>
<feature type="domain" description="PKS/mFAS DH" evidence="2">
    <location>
        <begin position="1"/>
        <end position="89"/>
    </location>
</feature>
<dbReference type="EMBL" id="WKLC01002837">
    <property type="protein sequence ID" value="MSE19494.1"/>
    <property type="molecule type" value="Genomic_DNA"/>
</dbReference>